<evidence type="ECO:0000313" key="2">
    <source>
        <dbReference type="Proteomes" id="UP000076722"/>
    </source>
</evidence>
<dbReference type="Proteomes" id="UP000076722">
    <property type="component" value="Unassembled WGS sequence"/>
</dbReference>
<gene>
    <name evidence="1" type="ORF">SISNIDRAFT_467496</name>
</gene>
<protein>
    <recommendedName>
        <fullName evidence="3">Fungal-type protein kinase domain-containing protein</fullName>
    </recommendedName>
</protein>
<accession>A0A164SK20</accession>
<name>A0A164SK20_9AGAM</name>
<evidence type="ECO:0000313" key="1">
    <source>
        <dbReference type="EMBL" id="KZS91562.1"/>
    </source>
</evidence>
<reference evidence="1 2" key="1">
    <citation type="journal article" date="2016" name="Mol. Biol. Evol.">
        <title>Comparative Genomics of Early-Diverging Mushroom-Forming Fungi Provides Insights into the Origins of Lignocellulose Decay Capabilities.</title>
        <authorList>
            <person name="Nagy L.G."/>
            <person name="Riley R."/>
            <person name="Tritt A."/>
            <person name="Adam C."/>
            <person name="Daum C."/>
            <person name="Floudas D."/>
            <person name="Sun H."/>
            <person name="Yadav J.S."/>
            <person name="Pangilinan J."/>
            <person name="Larsson K.H."/>
            <person name="Matsuura K."/>
            <person name="Barry K."/>
            <person name="Labutti K."/>
            <person name="Kuo R."/>
            <person name="Ohm R.A."/>
            <person name="Bhattacharya S.S."/>
            <person name="Shirouzu T."/>
            <person name="Yoshinaga Y."/>
            <person name="Martin F.M."/>
            <person name="Grigoriev I.V."/>
            <person name="Hibbett D.S."/>
        </authorList>
    </citation>
    <scope>NUCLEOTIDE SEQUENCE [LARGE SCALE GENOMIC DNA]</scope>
    <source>
        <strain evidence="1 2">HHB9708</strain>
    </source>
</reference>
<proteinExistence type="predicted"/>
<evidence type="ECO:0008006" key="3">
    <source>
        <dbReference type="Google" id="ProtNLM"/>
    </source>
</evidence>
<dbReference type="EMBL" id="KV419414">
    <property type="protein sequence ID" value="KZS91562.1"/>
    <property type="molecule type" value="Genomic_DNA"/>
</dbReference>
<dbReference type="AlphaFoldDB" id="A0A164SK20"/>
<organism evidence="1 2">
    <name type="scientific">Sistotremastrum niveocremeum HHB9708</name>
    <dbReference type="NCBI Taxonomy" id="1314777"/>
    <lineage>
        <taxon>Eukaryota</taxon>
        <taxon>Fungi</taxon>
        <taxon>Dikarya</taxon>
        <taxon>Basidiomycota</taxon>
        <taxon>Agaricomycotina</taxon>
        <taxon>Agaricomycetes</taxon>
        <taxon>Sistotremastrales</taxon>
        <taxon>Sistotremastraceae</taxon>
        <taxon>Sertulicium</taxon>
        <taxon>Sertulicium niveocremeum</taxon>
    </lineage>
</organism>
<sequence>MSFLDKFNAQQMQNLARHLENASEGAVNGLWNTAFHQYFAYRAPVGPPERTYLLQTEAHPPGLPTHRADIILSRQTYTPLFFKWSIVCEGKVNSNVQAWDVILTQAARYAVESSNNGDILYIVGARGRTVRFWRFRRVSNNSYDSADFDYVNGNVVLGPDVRHVLPALTLVEEGAEEKDVVTGDIELIEKLAQAQGVYDIANDGPTIRAILNYIQPLHT</sequence>
<keyword evidence="2" id="KW-1185">Reference proteome</keyword>